<feature type="compositionally biased region" description="Polar residues" evidence="2">
    <location>
        <begin position="200"/>
        <end position="248"/>
    </location>
</feature>
<keyword evidence="4" id="KW-1185">Reference proteome</keyword>
<evidence type="ECO:0000313" key="4">
    <source>
        <dbReference type="Proteomes" id="UP000824469"/>
    </source>
</evidence>
<dbReference type="Proteomes" id="UP000824469">
    <property type="component" value="Unassembled WGS sequence"/>
</dbReference>
<dbReference type="EMBL" id="JAHRHJ020003813">
    <property type="protein sequence ID" value="KAH9289352.1"/>
    <property type="molecule type" value="Genomic_DNA"/>
</dbReference>
<feature type="compositionally biased region" description="Polar residues" evidence="2">
    <location>
        <begin position="157"/>
        <end position="169"/>
    </location>
</feature>
<comment type="caution">
    <text evidence="3">The sequence shown here is derived from an EMBL/GenBank/DDBJ whole genome shotgun (WGS) entry which is preliminary data.</text>
</comment>
<feature type="non-terminal residue" evidence="3">
    <location>
        <position position="838"/>
    </location>
</feature>
<dbReference type="SUPFAM" id="SSF48452">
    <property type="entry name" value="TPR-like"/>
    <property type="match status" value="2"/>
</dbReference>
<evidence type="ECO:0000256" key="1">
    <source>
        <dbReference type="PROSITE-ProRule" id="PRU00339"/>
    </source>
</evidence>
<dbReference type="PANTHER" id="PTHR46284">
    <property type="entry name" value="PROTEIN KINESIN LIGHT CHAIN-RELATED 3"/>
    <property type="match status" value="1"/>
</dbReference>
<dbReference type="InterPro" id="IPR011990">
    <property type="entry name" value="TPR-like_helical_dom_sf"/>
</dbReference>
<dbReference type="PANTHER" id="PTHR46284:SF5">
    <property type="entry name" value="PROTEIN KINESIN LIGHT CHAIN-RELATED 3"/>
    <property type="match status" value="1"/>
</dbReference>
<sequence>MPGLVSGDAMEEQGNQNRNQNHLPQADSVTPAMKNMKSETEIDSLSPTDHNSPRHQHNSVHNNNKPENGGSGNENVSASIEELYENVCQMKSSGDQSPSRPSSSEESEVEDLRIETELQQLVGGEKPTPSSSATAAEKQPNKDEGKPTKEGKTTTPQKAVSNGAASATKSAGKEIQSETKKTGSAEKNKVVHDKPIKPVSSIQSKNKPSKLVISSDTPIKARTSPTKARNNTSSTPSKALSKQHQSKSPPDENLKQQQSKSPPNENSDRNLNPINEETPSVMGVTPKKLFESPDKPSRRQSSSPMRKKRTSPVISKASKEADETLELGLDNPDLGPFLLKLARSMIASGDNPYKALECAVRASKSFEKCADGKPSLELVMSLHILAAIHCSLGQYEEAIPVLERSIEVPALDEGPEHALAAFAGHMQLGDTFAMLGQLENSIDCYKSGLEIQKQVLGEMDPRVGETCRYLAEAYVQAMQFDEAEKLCQHALDIHKEHSTPASLEEAADRRLMALICDGKGDHEGSLEHLVLASMAMISNGQETEVASVDCSIGDTYLSLGRYDEAVFAYQKSLTVFKSTKGENHPSVAAVFVRLADLYYKTGKLRESKTYCESALRIYNKPISGHPPEDIASGLTEVSAIYEATDEPDQALRLLQKAHKLLDDAPGQQSAVAGIEAQIGVIYYVLGKYGESHASFKNAVAKLRASGEKKSAFFGIVLNQMGLACVQRYAINEAADLFEEARGILEEVCGSYHPDTLAVYSNLAGTYDAMGRLEDAIGILEYIVQIREEKLGTANPDVDDEKKRLAELLKEAGRARSRKAKSLENLLQSNPQKKKKEKV</sequence>
<evidence type="ECO:0000256" key="2">
    <source>
        <dbReference type="SAM" id="MobiDB-lite"/>
    </source>
</evidence>
<dbReference type="InterPro" id="IPR019734">
    <property type="entry name" value="TPR_rpt"/>
</dbReference>
<feature type="region of interest" description="Disordered" evidence="2">
    <location>
        <begin position="812"/>
        <end position="838"/>
    </location>
</feature>
<organism evidence="3 4">
    <name type="scientific">Taxus chinensis</name>
    <name type="common">Chinese yew</name>
    <name type="synonym">Taxus wallichiana var. chinensis</name>
    <dbReference type="NCBI Taxonomy" id="29808"/>
    <lineage>
        <taxon>Eukaryota</taxon>
        <taxon>Viridiplantae</taxon>
        <taxon>Streptophyta</taxon>
        <taxon>Embryophyta</taxon>
        <taxon>Tracheophyta</taxon>
        <taxon>Spermatophyta</taxon>
        <taxon>Pinopsida</taxon>
        <taxon>Pinidae</taxon>
        <taxon>Conifers II</taxon>
        <taxon>Cupressales</taxon>
        <taxon>Taxaceae</taxon>
        <taxon>Taxus</taxon>
    </lineage>
</organism>
<feature type="compositionally biased region" description="Low complexity" evidence="2">
    <location>
        <begin position="92"/>
        <end position="104"/>
    </location>
</feature>
<feature type="compositionally biased region" description="Basic and acidic residues" evidence="2">
    <location>
        <begin position="171"/>
        <end position="196"/>
    </location>
</feature>
<feature type="repeat" description="TPR" evidence="1">
    <location>
        <begin position="546"/>
        <end position="579"/>
    </location>
</feature>
<dbReference type="Gene3D" id="1.25.40.10">
    <property type="entry name" value="Tetratricopeptide repeat domain"/>
    <property type="match status" value="4"/>
</dbReference>
<dbReference type="AlphaFoldDB" id="A0AA38BUJ6"/>
<feature type="compositionally biased region" description="Basic and acidic residues" evidence="2">
    <location>
        <begin position="139"/>
        <end position="152"/>
    </location>
</feature>
<dbReference type="SMART" id="SM00028">
    <property type="entry name" value="TPR"/>
    <property type="match status" value="9"/>
</dbReference>
<feature type="region of interest" description="Disordered" evidence="2">
    <location>
        <begin position="1"/>
        <end position="321"/>
    </location>
</feature>
<name>A0AA38BUJ6_TAXCH</name>
<feature type="compositionally biased region" description="Polar residues" evidence="2">
    <location>
        <begin position="13"/>
        <end position="23"/>
    </location>
</feature>
<evidence type="ECO:0000313" key="3">
    <source>
        <dbReference type="EMBL" id="KAH9289352.1"/>
    </source>
</evidence>
<gene>
    <name evidence="3" type="ORF">KI387_033469</name>
</gene>
<dbReference type="Pfam" id="PF13424">
    <property type="entry name" value="TPR_12"/>
    <property type="match status" value="3"/>
</dbReference>
<dbReference type="PROSITE" id="PS50005">
    <property type="entry name" value="TPR"/>
    <property type="match status" value="1"/>
</dbReference>
<protein>
    <submittedName>
        <fullName evidence="3">Uncharacterized protein</fullName>
    </submittedName>
</protein>
<dbReference type="OMA" id="YSESYNT"/>
<reference evidence="3 4" key="1">
    <citation type="journal article" date="2021" name="Nat. Plants">
        <title>The Taxus genome provides insights into paclitaxel biosynthesis.</title>
        <authorList>
            <person name="Xiong X."/>
            <person name="Gou J."/>
            <person name="Liao Q."/>
            <person name="Li Y."/>
            <person name="Zhou Q."/>
            <person name="Bi G."/>
            <person name="Li C."/>
            <person name="Du R."/>
            <person name="Wang X."/>
            <person name="Sun T."/>
            <person name="Guo L."/>
            <person name="Liang H."/>
            <person name="Lu P."/>
            <person name="Wu Y."/>
            <person name="Zhang Z."/>
            <person name="Ro D.K."/>
            <person name="Shang Y."/>
            <person name="Huang S."/>
            <person name="Yan J."/>
        </authorList>
    </citation>
    <scope>NUCLEOTIDE SEQUENCE [LARGE SCALE GENOMIC DNA]</scope>
    <source>
        <strain evidence="3">Ta-2019</strain>
    </source>
</reference>
<accession>A0AA38BUJ6</accession>
<proteinExistence type="predicted"/>
<keyword evidence="1" id="KW-0802">TPR repeat</keyword>
<feature type="compositionally biased region" description="Basic and acidic residues" evidence="2">
    <location>
        <begin position="288"/>
        <end position="297"/>
    </location>
</feature>
<feature type="compositionally biased region" description="Polar residues" evidence="2">
    <location>
        <begin position="255"/>
        <end position="278"/>
    </location>
</feature>
<dbReference type="Pfam" id="PF13374">
    <property type="entry name" value="TPR_10"/>
    <property type="match status" value="1"/>
</dbReference>